<sequence length="677" mass="74096">MRRSVSTPTAGDGLRWAGLALATLLAAGLVIAVIVTPLDLGGQWIFAIGMIVPMALLQFRVARRATVVICLISLLASTRYIWWRATNTLTFDHLSEYFLGGGLFLAEVFAWLIHVLGLLQILWPLRRPPVALTGADDDLPTVDIYIPTYNEDLAIVQSTVFAAMAVDYPADKVRVYILDDGGRPEFRRFAKYAGCGYLTRPDNAHAKAGNLNAALPRTQGELICIFDCDHVATRAFLQMTVGWFQRDAELALLQTPHHFYSRDPIQRNFTMLGELPGEGELFYDVVQDGNDFWNASFFCGSCAIIRRSALAEVGGFAGETVTEDAHTALKLQRLGWRSAYLNIKLSAGLATEKLALHIGQRARWARGMSQMLRIDNPLLGPGLTLPQRLCYLNAMLHFQFPLPRIVFLTSPLAFLLAGQSVIHAAAPMIFAYAAPHLFGAMIATHRVQGGSRRLFWSDIYESLLAFHLLRPTLETLVNPKLGKFNVTAKGGVIDKPFFDYGSVMPHMVVAALLAAGLCAGFGRLVLGTADVWTVVMNMAWSVFSLLILISAIMIGRESRQSRHSVRIEAALPVTLFFDNGAVIDAVTEDASIGGLAVRIPSDLDLSNLAVTEVELRTGGENLVLPVKAAGAGAGLLRVRFLELSFEQRMGLSVAVLGRSDAWETEDLKLENSMVKAA</sequence>
<comment type="function">
    <text evidence="11">Catalytic subunit of cellulose synthase. It polymerizes uridine 5'-diphosphate glucose to cellulose.</text>
</comment>
<evidence type="ECO:0000256" key="5">
    <source>
        <dbReference type="ARBA" id="ARBA00022679"/>
    </source>
</evidence>
<evidence type="ECO:0000256" key="3">
    <source>
        <dbReference type="ARBA" id="ARBA00022519"/>
    </source>
</evidence>
<feature type="transmembrane region" description="Helical" evidence="11">
    <location>
        <begin position="97"/>
        <end position="119"/>
    </location>
</feature>
<dbReference type="InterPro" id="IPR001173">
    <property type="entry name" value="Glyco_trans_2-like"/>
</dbReference>
<feature type="transmembrane region" description="Helical" evidence="11">
    <location>
        <begin position="507"/>
        <end position="526"/>
    </location>
</feature>
<dbReference type="EMBL" id="JACHLJ010000001">
    <property type="protein sequence ID" value="MBB5770034.1"/>
    <property type="molecule type" value="Genomic_DNA"/>
</dbReference>
<evidence type="ECO:0000259" key="12">
    <source>
        <dbReference type="Pfam" id="PF00535"/>
    </source>
</evidence>
<evidence type="ECO:0000256" key="4">
    <source>
        <dbReference type="ARBA" id="ARBA00022676"/>
    </source>
</evidence>
<comment type="caution">
    <text evidence="11">Lacks conserved residue(s) required for the propagation of feature annotation.</text>
</comment>
<keyword evidence="8 11" id="KW-1133">Transmembrane helix</keyword>
<dbReference type="GO" id="GO:0006011">
    <property type="term" value="P:UDP-alpha-D-glucose metabolic process"/>
    <property type="evidence" value="ECO:0007669"/>
    <property type="project" value="InterPro"/>
</dbReference>
<dbReference type="InterPro" id="IPR003919">
    <property type="entry name" value="Cell_synth_A"/>
</dbReference>
<dbReference type="PANTHER" id="PTHR43867:SF2">
    <property type="entry name" value="CELLULOSE SYNTHASE CATALYTIC SUBUNIT A [UDP-FORMING]"/>
    <property type="match status" value="1"/>
</dbReference>
<dbReference type="Gene3D" id="2.40.10.220">
    <property type="entry name" value="predicted glycosyltransferase like domains"/>
    <property type="match status" value="1"/>
</dbReference>
<keyword evidence="5 11" id="KW-0808">Transferase</keyword>
<feature type="transmembrane region" description="Helical" evidence="11">
    <location>
        <begin position="66"/>
        <end position="85"/>
    </location>
</feature>
<dbReference type="PRINTS" id="PR01439">
    <property type="entry name" value="CELLSNTHASEA"/>
</dbReference>
<accession>A0A7W9FR21</accession>
<dbReference type="InterPro" id="IPR005150">
    <property type="entry name" value="Cellulose_synth"/>
</dbReference>
<dbReference type="Proteomes" id="UP000556201">
    <property type="component" value="Unassembled WGS sequence"/>
</dbReference>
<dbReference type="InterPro" id="IPR029044">
    <property type="entry name" value="Nucleotide-diphossugar_trans"/>
</dbReference>
<feature type="transmembrane region" description="Helical" evidence="11">
    <location>
        <begin position="42"/>
        <end position="59"/>
    </location>
</feature>
<comment type="cofactor">
    <cofactor evidence="11">
        <name>Mg(2+)</name>
        <dbReference type="ChEBI" id="CHEBI:18420"/>
    </cofactor>
</comment>
<dbReference type="RefSeq" id="WP_221414869.1">
    <property type="nucleotide sequence ID" value="NZ_JACHLJ010000001.1"/>
</dbReference>
<proteinExistence type="predicted"/>
<dbReference type="CDD" id="cd06421">
    <property type="entry name" value="CESA_CelA_like"/>
    <property type="match status" value="1"/>
</dbReference>
<protein>
    <recommendedName>
        <fullName evidence="11">Cellulose synthase catalytic subunit [UDP-forming]</fullName>
        <ecNumber evidence="11">2.4.1.12</ecNumber>
    </recommendedName>
</protein>
<evidence type="ECO:0000256" key="2">
    <source>
        <dbReference type="ARBA" id="ARBA00022475"/>
    </source>
</evidence>
<keyword evidence="6 11" id="KW-0812">Transmembrane</keyword>
<dbReference type="PANTHER" id="PTHR43867">
    <property type="entry name" value="CELLULOSE SYNTHASE CATALYTIC SUBUNIT A [UDP-FORMING]"/>
    <property type="match status" value="1"/>
</dbReference>
<evidence type="ECO:0000259" key="13">
    <source>
        <dbReference type="Pfam" id="PF07238"/>
    </source>
</evidence>
<feature type="transmembrane region" description="Helical" evidence="11">
    <location>
        <begin position="532"/>
        <end position="554"/>
    </location>
</feature>
<dbReference type="Pfam" id="PF03552">
    <property type="entry name" value="Cellulose_synt"/>
    <property type="match status" value="1"/>
</dbReference>
<evidence type="ECO:0000256" key="8">
    <source>
        <dbReference type="ARBA" id="ARBA00022989"/>
    </source>
</evidence>
<comment type="caution">
    <text evidence="14">The sequence shown here is derived from an EMBL/GenBank/DDBJ whole genome shotgun (WGS) entry which is preliminary data.</text>
</comment>
<dbReference type="GO" id="GO:0005886">
    <property type="term" value="C:plasma membrane"/>
    <property type="evidence" value="ECO:0007669"/>
    <property type="project" value="UniProtKB-SubCell"/>
</dbReference>
<dbReference type="GO" id="GO:0035438">
    <property type="term" value="F:cyclic-di-GMP binding"/>
    <property type="evidence" value="ECO:0007669"/>
    <property type="project" value="InterPro"/>
</dbReference>
<comment type="catalytic activity">
    <reaction evidence="10 11">
        <text>[(1-&gt;4)-beta-D-glucosyl](n) + UDP-alpha-D-glucose = [(1-&gt;4)-beta-D-glucosyl](n+1) + UDP + H(+)</text>
        <dbReference type="Rhea" id="RHEA:19929"/>
        <dbReference type="Rhea" id="RHEA-COMP:10033"/>
        <dbReference type="Rhea" id="RHEA-COMP:10034"/>
        <dbReference type="ChEBI" id="CHEBI:15378"/>
        <dbReference type="ChEBI" id="CHEBI:18246"/>
        <dbReference type="ChEBI" id="CHEBI:58223"/>
        <dbReference type="ChEBI" id="CHEBI:58885"/>
        <dbReference type="EC" id="2.4.1.12"/>
    </reaction>
</comment>
<dbReference type="Pfam" id="PF00535">
    <property type="entry name" value="Glycos_transf_2"/>
    <property type="match status" value="1"/>
</dbReference>
<evidence type="ECO:0000256" key="1">
    <source>
        <dbReference type="ARBA" id="ARBA00004429"/>
    </source>
</evidence>
<feature type="domain" description="Glycosyltransferase 2-like" evidence="12">
    <location>
        <begin position="144"/>
        <end position="313"/>
    </location>
</feature>
<dbReference type="NCBIfam" id="TIGR03030">
    <property type="entry name" value="CelA"/>
    <property type="match status" value="1"/>
</dbReference>
<feature type="domain" description="PilZ" evidence="13">
    <location>
        <begin position="560"/>
        <end position="649"/>
    </location>
</feature>
<dbReference type="InterPro" id="IPR050321">
    <property type="entry name" value="Glycosyltr_2/OpgH_subfam"/>
</dbReference>
<comment type="pathway">
    <text evidence="11">Glycan metabolism; bacterial cellulose biosynthesis.</text>
</comment>
<keyword evidence="7 11" id="KW-0135">Cellulose biosynthesis</keyword>
<evidence type="ECO:0000313" key="15">
    <source>
        <dbReference type="Proteomes" id="UP000556201"/>
    </source>
</evidence>
<comment type="subcellular location">
    <subcellularLocation>
        <location evidence="1">Cell inner membrane</location>
        <topology evidence="1">Multi-pass membrane protein</topology>
    </subcellularLocation>
</comment>
<evidence type="ECO:0000256" key="9">
    <source>
        <dbReference type="ARBA" id="ARBA00023136"/>
    </source>
</evidence>
<keyword evidence="2 11" id="KW-1003">Cell membrane</keyword>
<reference evidence="14 15" key="1">
    <citation type="submission" date="2020-08" db="EMBL/GenBank/DDBJ databases">
        <title>Functional genomics of gut bacteria from endangered species of beetles.</title>
        <authorList>
            <person name="Carlos-Shanley C."/>
        </authorList>
    </citation>
    <scope>NUCLEOTIDE SEQUENCE [LARGE SCALE GENOMIC DNA]</scope>
    <source>
        <strain evidence="14 15">S00192</strain>
    </source>
</reference>
<dbReference type="Gene3D" id="3.90.550.10">
    <property type="entry name" value="Spore Coat Polysaccharide Biosynthesis Protein SpsA, Chain A"/>
    <property type="match status" value="1"/>
</dbReference>
<evidence type="ECO:0000256" key="6">
    <source>
        <dbReference type="ARBA" id="ARBA00022692"/>
    </source>
</evidence>
<dbReference type="EC" id="2.4.1.12" evidence="11"/>
<dbReference type="GO" id="GO:0016760">
    <property type="term" value="F:cellulose synthase (UDP-forming) activity"/>
    <property type="evidence" value="ECO:0007669"/>
    <property type="project" value="UniProtKB-EC"/>
</dbReference>
<evidence type="ECO:0000313" key="14">
    <source>
        <dbReference type="EMBL" id="MBB5770034.1"/>
    </source>
</evidence>
<dbReference type="AlphaFoldDB" id="A0A7W9FR21"/>
<keyword evidence="3 11" id="KW-0997">Cell inner membrane</keyword>
<dbReference type="GO" id="GO:0030244">
    <property type="term" value="P:cellulose biosynthetic process"/>
    <property type="evidence" value="ECO:0007669"/>
    <property type="project" value="UniProtKB-KW"/>
</dbReference>
<dbReference type="UniPathway" id="UPA00694"/>
<gene>
    <name evidence="14" type="ORF">HNP47_000003</name>
</gene>
<evidence type="ECO:0000256" key="10">
    <source>
        <dbReference type="ARBA" id="ARBA00048682"/>
    </source>
</evidence>
<keyword evidence="11" id="KW-0973">c-di-GMP</keyword>
<evidence type="ECO:0000256" key="11">
    <source>
        <dbReference type="RuleBase" id="RU365020"/>
    </source>
</evidence>
<dbReference type="InterPro" id="IPR009875">
    <property type="entry name" value="PilZ_domain"/>
</dbReference>
<evidence type="ECO:0000256" key="7">
    <source>
        <dbReference type="ARBA" id="ARBA00022916"/>
    </source>
</evidence>
<keyword evidence="9 11" id="KW-0472">Membrane</keyword>
<organism evidence="14 15">
    <name type="scientific">Brevundimonas vesicularis</name>
    <name type="common">Pseudomonas vesicularis</name>
    <dbReference type="NCBI Taxonomy" id="41276"/>
    <lineage>
        <taxon>Bacteria</taxon>
        <taxon>Pseudomonadati</taxon>
        <taxon>Pseudomonadota</taxon>
        <taxon>Alphaproteobacteria</taxon>
        <taxon>Caulobacterales</taxon>
        <taxon>Caulobacteraceae</taxon>
        <taxon>Brevundimonas</taxon>
    </lineage>
</organism>
<dbReference type="SMR" id="A0A7W9FR21"/>
<name>A0A7W9FR21_BREVE</name>
<dbReference type="SUPFAM" id="SSF53448">
    <property type="entry name" value="Nucleotide-diphospho-sugar transferases"/>
    <property type="match status" value="1"/>
</dbReference>
<keyword evidence="4 11" id="KW-0328">Glycosyltransferase</keyword>
<dbReference type="SUPFAM" id="SSF141371">
    <property type="entry name" value="PilZ domain-like"/>
    <property type="match status" value="1"/>
</dbReference>
<dbReference type="Pfam" id="PF07238">
    <property type="entry name" value="PilZ"/>
    <property type="match status" value="1"/>
</dbReference>